<gene>
    <name evidence="2" type="ORF">LY89DRAFT_744879</name>
</gene>
<evidence type="ECO:0000313" key="2">
    <source>
        <dbReference type="EMBL" id="KUJ24153.1"/>
    </source>
</evidence>
<reference evidence="2 3" key="1">
    <citation type="submission" date="2015-10" db="EMBL/GenBank/DDBJ databases">
        <title>Full genome of DAOMC 229536 Phialocephala scopiformis, a fungal endophyte of spruce producing the potent anti-insectan compound rugulosin.</title>
        <authorList>
            <consortium name="DOE Joint Genome Institute"/>
            <person name="Walker A.K."/>
            <person name="Frasz S.L."/>
            <person name="Seifert K.A."/>
            <person name="Miller J.D."/>
            <person name="Mondo S.J."/>
            <person name="Labutti K."/>
            <person name="Lipzen A."/>
            <person name="Dockter R."/>
            <person name="Kennedy M."/>
            <person name="Grigoriev I.V."/>
            <person name="Spatafora J.W."/>
        </authorList>
    </citation>
    <scope>NUCLEOTIDE SEQUENCE [LARGE SCALE GENOMIC DNA]</scope>
    <source>
        <strain evidence="2 3">CBS 120377</strain>
    </source>
</reference>
<evidence type="ECO:0000256" key="1">
    <source>
        <dbReference type="SAM" id="MobiDB-lite"/>
    </source>
</evidence>
<sequence length="195" mass="22521">MFFNEIFASSKLNTIREGEMITSGRDSIEDSSPPQRFFITIHTSTYADQLSSYSRKEESRYCDHNFAFAIVNTIRLVSFLQIQSYLNLSSTAVTMGKMSTNHHCPVKNGCTHALTQNYRNPYCPKHMTYCKNPKCHSEYPYVMSNQRCKPCTGREEAERQKKEDEKKALEAKKEAEKEAKAKSGKKDDKNKYKKN</sequence>
<dbReference type="KEGG" id="psco:LY89DRAFT_744879"/>
<dbReference type="InParanoid" id="A0A194XVB4"/>
<feature type="region of interest" description="Disordered" evidence="1">
    <location>
        <begin position="153"/>
        <end position="195"/>
    </location>
</feature>
<dbReference type="AlphaFoldDB" id="A0A194XVB4"/>
<keyword evidence="3" id="KW-1185">Reference proteome</keyword>
<dbReference type="RefSeq" id="XP_018078508.1">
    <property type="nucleotide sequence ID" value="XM_018221043.1"/>
</dbReference>
<name>A0A194XVB4_MOLSC</name>
<proteinExistence type="predicted"/>
<dbReference type="Proteomes" id="UP000070700">
    <property type="component" value="Unassembled WGS sequence"/>
</dbReference>
<dbReference type="GeneID" id="28830769"/>
<organism evidence="2 3">
    <name type="scientific">Mollisia scopiformis</name>
    <name type="common">Conifer needle endophyte fungus</name>
    <name type="synonym">Phialocephala scopiformis</name>
    <dbReference type="NCBI Taxonomy" id="149040"/>
    <lineage>
        <taxon>Eukaryota</taxon>
        <taxon>Fungi</taxon>
        <taxon>Dikarya</taxon>
        <taxon>Ascomycota</taxon>
        <taxon>Pezizomycotina</taxon>
        <taxon>Leotiomycetes</taxon>
        <taxon>Helotiales</taxon>
        <taxon>Mollisiaceae</taxon>
        <taxon>Mollisia</taxon>
    </lineage>
</organism>
<evidence type="ECO:0000313" key="3">
    <source>
        <dbReference type="Proteomes" id="UP000070700"/>
    </source>
</evidence>
<protein>
    <submittedName>
        <fullName evidence="2">Uncharacterized protein</fullName>
    </submittedName>
</protein>
<dbReference type="EMBL" id="KQ947404">
    <property type="protein sequence ID" value="KUJ24153.1"/>
    <property type="molecule type" value="Genomic_DNA"/>
</dbReference>
<accession>A0A194XVB4</accession>